<dbReference type="InterPro" id="IPR001279">
    <property type="entry name" value="Metallo-B-lactamas"/>
</dbReference>
<dbReference type="PANTHER" id="PTHR23131">
    <property type="entry name" value="ENDORIBONUCLEASE LACTB2"/>
    <property type="match status" value="1"/>
</dbReference>
<evidence type="ECO:0000313" key="8">
    <source>
        <dbReference type="Proteomes" id="UP001301958"/>
    </source>
</evidence>
<comment type="similarity">
    <text evidence="2">Belongs to the metallo-beta-lactamase superfamily. Glyoxalase II family.</text>
</comment>
<accession>A0AAN7H3I7</accession>
<dbReference type="Pfam" id="PF17778">
    <property type="entry name" value="WHD_BLACT"/>
    <property type="match status" value="1"/>
</dbReference>
<dbReference type="PANTHER" id="PTHR23131:SF0">
    <property type="entry name" value="ENDORIBONUCLEASE LACTB2"/>
    <property type="match status" value="1"/>
</dbReference>
<dbReference type="GO" id="GO:0044550">
    <property type="term" value="P:secondary metabolite biosynthetic process"/>
    <property type="evidence" value="ECO:0007669"/>
    <property type="project" value="TreeGrafter"/>
</dbReference>
<dbReference type="InterPro" id="IPR036388">
    <property type="entry name" value="WH-like_DNA-bd_sf"/>
</dbReference>
<dbReference type="Gene3D" id="1.10.10.10">
    <property type="entry name" value="Winged helix-like DNA-binding domain superfamily/Winged helix DNA-binding domain"/>
    <property type="match status" value="1"/>
</dbReference>
<keyword evidence="8" id="KW-1185">Reference proteome</keyword>
<evidence type="ECO:0000256" key="3">
    <source>
        <dbReference type="ARBA" id="ARBA00022723"/>
    </source>
</evidence>
<dbReference type="AlphaFoldDB" id="A0AAN7H3I7"/>
<dbReference type="GO" id="GO:0016787">
    <property type="term" value="F:hydrolase activity"/>
    <property type="evidence" value="ECO:0007669"/>
    <property type="project" value="UniProtKB-KW"/>
</dbReference>
<dbReference type="GO" id="GO:0046872">
    <property type="term" value="F:metal ion binding"/>
    <property type="evidence" value="ECO:0007669"/>
    <property type="project" value="UniProtKB-KW"/>
</dbReference>
<evidence type="ECO:0000256" key="1">
    <source>
        <dbReference type="ARBA" id="ARBA00001947"/>
    </source>
</evidence>
<evidence type="ECO:0000256" key="5">
    <source>
        <dbReference type="ARBA" id="ARBA00022833"/>
    </source>
</evidence>
<sequence>MASPTLPQIQETTHLSPSLIRILAGNPNKFTLQGTNTYLLGSGPERTLIDTGEGKPSWISSLKTLLRSENATLKQALITHWHGDHTGGIPSLLNAFPNTPIYKNSAQNHPSYDSSQYKFLPITDGQIFRVDEGITLRAVHTPGHTTDHICFLWEEQDALFTGDNVLGHGTAVFEDLSSYLTSLNKMKGLFGGMAYPGHGLEVRDGKSKIEEYLRHRQLREDQVVQRLMRGSQNQQEVNVKGGEKSWTLMELVRSIYQDVADTLHPAAAGGLLQILMKLEREGRVVVVQGEEEERWRLVNEGSGRGGSAL</sequence>
<evidence type="ECO:0000313" key="7">
    <source>
        <dbReference type="EMBL" id="KAK4228185.1"/>
    </source>
</evidence>
<evidence type="ECO:0000256" key="4">
    <source>
        <dbReference type="ARBA" id="ARBA00022801"/>
    </source>
</evidence>
<proteinExistence type="inferred from homology"/>
<reference evidence="7" key="2">
    <citation type="submission" date="2023-05" db="EMBL/GenBank/DDBJ databases">
        <authorList>
            <consortium name="Lawrence Berkeley National Laboratory"/>
            <person name="Steindorff A."/>
            <person name="Hensen N."/>
            <person name="Bonometti L."/>
            <person name="Westerberg I."/>
            <person name="Brannstrom I.O."/>
            <person name="Guillou S."/>
            <person name="Cros-Aarteil S."/>
            <person name="Calhoun S."/>
            <person name="Haridas S."/>
            <person name="Kuo A."/>
            <person name="Mondo S."/>
            <person name="Pangilinan J."/>
            <person name="Riley R."/>
            <person name="Labutti K."/>
            <person name="Andreopoulos B."/>
            <person name="Lipzen A."/>
            <person name="Chen C."/>
            <person name="Yanf M."/>
            <person name="Daum C."/>
            <person name="Ng V."/>
            <person name="Clum A."/>
            <person name="Ohm R."/>
            <person name="Martin F."/>
            <person name="Silar P."/>
            <person name="Natvig D."/>
            <person name="Lalanne C."/>
            <person name="Gautier V."/>
            <person name="Ament-Velasquez S.L."/>
            <person name="Kruys A."/>
            <person name="Hutchinson M.I."/>
            <person name="Powell A.J."/>
            <person name="Barry K."/>
            <person name="Miller A.N."/>
            <person name="Grigoriev I.V."/>
            <person name="Debuchy R."/>
            <person name="Gladieux P."/>
            <person name="Thoren M.H."/>
            <person name="Johannesson H."/>
        </authorList>
    </citation>
    <scope>NUCLEOTIDE SEQUENCE</scope>
    <source>
        <strain evidence="7">CBS 990.96</strain>
    </source>
</reference>
<name>A0AAN7H3I7_9PEZI</name>
<keyword evidence="5" id="KW-0862">Zinc</keyword>
<keyword evidence="4" id="KW-0378">Hydrolase</keyword>
<feature type="domain" description="Metallo-beta-lactamase" evidence="6">
    <location>
        <begin position="34"/>
        <end position="198"/>
    </location>
</feature>
<dbReference type="Proteomes" id="UP001301958">
    <property type="component" value="Unassembled WGS sequence"/>
</dbReference>
<reference evidence="7" key="1">
    <citation type="journal article" date="2023" name="Mol. Phylogenet. Evol.">
        <title>Genome-scale phylogeny and comparative genomics of the fungal order Sordariales.</title>
        <authorList>
            <person name="Hensen N."/>
            <person name="Bonometti L."/>
            <person name="Westerberg I."/>
            <person name="Brannstrom I.O."/>
            <person name="Guillou S."/>
            <person name="Cros-Aarteil S."/>
            <person name="Calhoun S."/>
            <person name="Haridas S."/>
            <person name="Kuo A."/>
            <person name="Mondo S."/>
            <person name="Pangilinan J."/>
            <person name="Riley R."/>
            <person name="LaButti K."/>
            <person name="Andreopoulos B."/>
            <person name="Lipzen A."/>
            <person name="Chen C."/>
            <person name="Yan M."/>
            <person name="Daum C."/>
            <person name="Ng V."/>
            <person name="Clum A."/>
            <person name="Steindorff A."/>
            <person name="Ohm R.A."/>
            <person name="Martin F."/>
            <person name="Silar P."/>
            <person name="Natvig D.O."/>
            <person name="Lalanne C."/>
            <person name="Gautier V."/>
            <person name="Ament-Velasquez S.L."/>
            <person name="Kruys A."/>
            <person name="Hutchinson M.I."/>
            <person name="Powell A.J."/>
            <person name="Barry K."/>
            <person name="Miller A.N."/>
            <person name="Grigoriev I.V."/>
            <person name="Debuchy R."/>
            <person name="Gladieux P."/>
            <person name="Hiltunen Thoren M."/>
            <person name="Johannesson H."/>
        </authorList>
    </citation>
    <scope>NUCLEOTIDE SEQUENCE</scope>
    <source>
        <strain evidence="7">CBS 990.96</strain>
    </source>
</reference>
<organism evidence="7 8">
    <name type="scientific">Podospora fimiseda</name>
    <dbReference type="NCBI Taxonomy" id="252190"/>
    <lineage>
        <taxon>Eukaryota</taxon>
        <taxon>Fungi</taxon>
        <taxon>Dikarya</taxon>
        <taxon>Ascomycota</taxon>
        <taxon>Pezizomycotina</taxon>
        <taxon>Sordariomycetes</taxon>
        <taxon>Sordariomycetidae</taxon>
        <taxon>Sordariales</taxon>
        <taxon>Podosporaceae</taxon>
        <taxon>Podospora</taxon>
    </lineage>
</organism>
<dbReference type="CDD" id="cd07722">
    <property type="entry name" value="LACTB2-like_MBL-fold"/>
    <property type="match status" value="1"/>
</dbReference>
<dbReference type="SUPFAM" id="SSF56281">
    <property type="entry name" value="Metallo-hydrolase/oxidoreductase"/>
    <property type="match status" value="1"/>
</dbReference>
<comment type="cofactor">
    <cofactor evidence="1">
        <name>Zn(2+)</name>
        <dbReference type="ChEBI" id="CHEBI:29105"/>
    </cofactor>
</comment>
<dbReference type="InterPro" id="IPR036866">
    <property type="entry name" value="RibonucZ/Hydroxyglut_hydro"/>
</dbReference>
<keyword evidence="3" id="KW-0479">Metal-binding</keyword>
<dbReference type="FunFam" id="3.60.15.10:FF:000041">
    <property type="entry name" value="Metallo-beta-lactamase domain protein"/>
    <property type="match status" value="1"/>
</dbReference>
<gene>
    <name evidence="7" type="ORF">QBC38DRAFT_454564</name>
</gene>
<protein>
    <recommendedName>
        <fullName evidence="6">Metallo-beta-lactamase domain-containing protein</fullName>
    </recommendedName>
</protein>
<evidence type="ECO:0000259" key="6">
    <source>
        <dbReference type="SMART" id="SM00849"/>
    </source>
</evidence>
<dbReference type="Pfam" id="PF00753">
    <property type="entry name" value="Lactamase_B"/>
    <property type="match status" value="1"/>
</dbReference>
<dbReference type="InterPro" id="IPR047921">
    <property type="entry name" value="LACTB2-like_MBL-fold"/>
</dbReference>
<evidence type="ECO:0000256" key="2">
    <source>
        <dbReference type="ARBA" id="ARBA00006759"/>
    </source>
</evidence>
<dbReference type="SMART" id="SM00849">
    <property type="entry name" value="Lactamase_B"/>
    <property type="match status" value="1"/>
</dbReference>
<dbReference type="Gene3D" id="3.60.15.10">
    <property type="entry name" value="Ribonuclease Z/Hydroxyacylglutathione hydrolase-like"/>
    <property type="match status" value="1"/>
</dbReference>
<dbReference type="EMBL" id="MU865322">
    <property type="protein sequence ID" value="KAK4228185.1"/>
    <property type="molecule type" value="Genomic_DNA"/>
</dbReference>
<dbReference type="InterPro" id="IPR050662">
    <property type="entry name" value="Sec-metab_biosynth-thioest"/>
</dbReference>
<dbReference type="InterPro" id="IPR041516">
    <property type="entry name" value="LACTB2_WH"/>
</dbReference>
<comment type="caution">
    <text evidence="7">The sequence shown here is derived from an EMBL/GenBank/DDBJ whole genome shotgun (WGS) entry which is preliminary data.</text>
</comment>